<accession>A0ACC2DX08</accession>
<gene>
    <name evidence="1" type="ORF">O6H91_04G056800</name>
</gene>
<dbReference type="Proteomes" id="UP001162992">
    <property type="component" value="Chromosome 4"/>
</dbReference>
<evidence type="ECO:0000313" key="1">
    <source>
        <dbReference type="EMBL" id="KAJ7558810.1"/>
    </source>
</evidence>
<name>A0ACC2DX08_DIPCM</name>
<evidence type="ECO:0000313" key="2">
    <source>
        <dbReference type="Proteomes" id="UP001162992"/>
    </source>
</evidence>
<sequence>MSSQKIVGDDLYSNMDFTVDLKKPLVFQVGYLGEAYDEWVHKPIVSKESPRFFANRYLESLTRTVWWVIPIVWLPVICYTQMLAVRRGLQWTAVAPTMLFGTFAWSFIEYSMHRFLFHVKTKRYWSNTAHYLLHGCHHKHPMDGYRLVFPPAATAGFCALFWPIVNLLFARNLAPSFFGGGLLGYVLYDLTHYFLHHGVPFNDASRKIKRYHLHHHFKVQTKGFGITSEFWDWVFGTLPPAIR</sequence>
<comment type="caution">
    <text evidence="1">The sequence shown here is derived from an EMBL/GenBank/DDBJ whole genome shotgun (WGS) entry which is preliminary data.</text>
</comment>
<reference evidence="2" key="1">
    <citation type="journal article" date="2024" name="Proc. Natl. Acad. Sci. U.S.A.">
        <title>Extraordinary preservation of gene collinearity over three hundred million years revealed in homosporous lycophytes.</title>
        <authorList>
            <person name="Li C."/>
            <person name="Wickell D."/>
            <person name="Kuo L.Y."/>
            <person name="Chen X."/>
            <person name="Nie B."/>
            <person name="Liao X."/>
            <person name="Peng D."/>
            <person name="Ji J."/>
            <person name="Jenkins J."/>
            <person name="Williams M."/>
            <person name="Shu S."/>
            <person name="Plott C."/>
            <person name="Barry K."/>
            <person name="Rajasekar S."/>
            <person name="Grimwood J."/>
            <person name="Han X."/>
            <person name="Sun S."/>
            <person name="Hou Z."/>
            <person name="He W."/>
            <person name="Dai G."/>
            <person name="Sun C."/>
            <person name="Schmutz J."/>
            <person name="Leebens-Mack J.H."/>
            <person name="Li F.W."/>
            <person name="Wang L."/>
        </authorList>
    </citation>
    <scope>NUCLEOTIDE SEQUENCE [LARGE SCALE GENOMIC DNA]</scope>
    <source>
        <strain evidence="2">cv. PW_Plant_1</strain>
    </source>
</reference>
<keyword evidence="2" id="KW-1185">Reference proteome</keyword>
<dbReference type="EMBL" id="CM055095">
    <property type="protein sequence ID" value="KAJ7558810.1"/>
    <property type="molecule type" value="Genomic_DNA"/>
</dbReference>
<organism evidence="1 2">
    <name type="scientific">Diphasiastrum complanatum</name>
    <name type="common">Issler's clubmoss</name>
    <name type="synonym">Lycopodium complanatum</name>
    <dbReference type="NCBI Taxonomy" id="34168"/>
    <lineage>
        <taxon>Eukaryota</taxon>
        <taxon>Viridiplantae</taxon>
        <taxon>Streptophyta</taxon>
        <taxon>Embryophyta</taxon>
        <taxon>Tracheophyta</taxon>
        <taxon>Lycopodiopsida</taxon>
        <taxon>Lycopodiales</taxon>
        <taxon>Lycopodiaceae</taxon>
        <taxon>Lycopodioideae</taxon>
        <taxon>Diphasiastrum</taxon>
    </lineage>
</organism>
<proteinExistence type="predicted"/>
<protein>
    <submittedName>
        <fullName evidence="1">Uncharacterized protein</fullName>
    </submittedName>
</protein>